<keyword evidence="2 3" id="KW-0687">Ribonucleoprotein</keyword>
<dbReference type="GO" id="GO:0019843">
    <property type="term" value="F:rRNA binding"/>
    <property type="evidence" value="ECO:0007669"/>
    <property type="project" value="UniProtKB-UniRule"/>
</dbReference>
<evidence type="ECO:0000256" key="2">
    <source>
        <dbReference type="ARBA" id="ARBA00023274"/>
    </source>
</evidence>
<dbReference type="Proteomes" id="UP001570511">
    <property type="component" value="Unassembled WGS sequence"/>
</dbReference>
<keyword evidence="6" id="KW-1185">Reference proteome</keyword>
<dbReference type="Gene3D" id="3.100.10.10">
    <property type="match status" value="1"/>
</dbReference>
<comment type="function">
    <text evidence="3">Binds to the 23S rRNA.</text>
</comment>
<evidence type="ECO:0000256" key="3">
    <source>
        <dbReference type="HAMAP-Rule" id="MF_01341"/>
    </source>
</evidence>
<dbReference type="RefSeq" id="WP_372387321.1">
    <property type="nucleotide sequence ID" value="NZ_JBGNYA010000001.1"/>
</dbReference>
<feature type="region of interest" description="Disordered" evidence="4">
    <location>
        <begin position="101"/>
        <end position="122"/>
    </location>
</feature>
<keyword evidence="3" id="KW-0694">RNA-binding</keyword>
<proteinExistence type="inferred from homology"/>
<dbReference type="InterPro" id="IPR027386">
    <property type="entry name" value="Rbsml_uL15_N"/>
</dbReference>
<reference evidence="5 6" key="1">
    <citation type="submission" date="2024-08" db="EMBL/GenBank/DDBJ databases">
        <title>Halobellus sp. MBLA0158 whole genome sequence.</title>
        <authorList>
            <person name="Hwang C.Y."/>
            <person name="Cho E.-S."/>
            <person name="Seo M.-J."/>
        </authorList>
    </citation>
    <scope>NUCLEOTIDE SEQUENCE [LARGE SCALE GENOMIC DNA]</scope>
    <source>
        <strain evidence="5 6">MBLA0158</strain>
    </source>
</reference>
<keyword evidence="1 3" id="KW-0689">Ribosomal protein</keyword>
<organism evidence="5 6">
    <name type="scientific">Halobellus rubicundus</name>
    <dbReference type="NCBI Taxonomy" id="2996466"/>
    <lineage>
        <taxon>Archaea</taxon>
        <taxon>Methanobacteriati</taxon>
        <taxon>Methanobacteriota</taxon>
        <taxon>Stenosarchaea group</taxon>
        <taxon>Halobacteria</taxon>
        <taxon>Halobacteriales</taxon>
        <taxon>Haloferacaceae</taxon>
        <taxon>Halobellus</taxon>
    </lineage>
</organism>
<dbReference type="EMBL" id="JBGNYA010000001">
    <property type="protein sequence ID" value="MFA1610068.1"/>
    <property type="molecule type" value="Genomic_DNA"/>
</dbReference>
<dbReference type="InterPro" id="IPR036227">
    <property type="entry name" value="Ribosomal_uL15/eL18_sf"/>
</dbReference>
<dbReference type="GO" id="GO:0005840">
    <property type="term" value="C:ribosome"/>
    <property type="evidence" value="ECO:0007669"/>
    <property type="project" value="UniProtKB-KW"/>
</dbReference>
<dbReference type="HAMAP" id="MF_01341">
    <property type="entry name" value="Ribosomal_uL15"/>
    <property type="match status" value="1"/>
</dbReference>
<comment type="caution">
    <text evidence="5">The sequence shown here is derived from an EMBL/GenBank/DDBJ whole genome shotgun (WGS) entry which is preliminary data.</text>
</comment>
<evidence type="ECO:0000313" key="5">
    <source>
        <dbReference type="EMBL" id="MFA1610068.1"/>
    </source>
</evidence>
<feature type="compositionally biased region" description="Basic residues" evidence="4">
    <location>
        <begin position="1"/>
        <end position="30"/>
    </location>
</feature>
<protein>
    <recommendedName>
        <fullName evidence="3">Large ribosomal subunit protein uL15</fullName>
    </recommendedName>
</protein>
<dbReference type="AlphaFoldDB" id="A0ABD5MAM8"/>
<evidence type="ECO:0000256" key="1">
    <source>
        <dbReference type="ARBA" id="ARBA00022980"/>
    </source>
</evidence>
<evidence type="ECO:0000256" key="4">
    <source>
        <dbReference type="SAM" id="MobiDB-lite"/>
    </source>
</evidence>
<dbReference type="InterPro" id="IPR030878">
    <property type="entry name" value="Ribosomal_uL15"/>
</dbReference>
<accession>A0ABD5MAM8</accession>
<feature type="region of interest" description="Disordered" evidence="4">
    <location>
        <begin position="1"/>
        <end position="59"/>
    </location>
</feature>
<comment type="subunit">
    <text evidence="3">Part of the 50S ribosomal subunit.</text>
</comment>
<dbReference type="GO" id="GO:0006412">
    <property type="term" value="P:translation"/>
    <property type="evidence" value="ECO:0007669"/>
    <property type="project" value="UniProtKB-UniRule"/>
</dbReference>
<dbReference type="SUPFAM" id="SSF52080">
    <property type="entry name" value="Ribosomal proteins L15p and L18e"/>
    <property type="match status" value="1"/>
</dbReference>
<evidence type="ECO:0000313" key="6">
    <source>
        <dbReference type="Proteomes" id="UP001570511"/>
    </source>
</evidence>
<name>A0ABD5MAM8_9EURY</name>
<keyword evidence="3" id="KW-0699">rRNA-binding</keyword>
<dbReference type="GO" id="GO:1990904">
    <property type="term" value="C:ribonucleoprotein complex"/>
    <property type="evidence" value="ECO:0007669"/>
    <property type="project" value="UniProtKB-KW"/>
</dbReference>
<comment type="similarity">
    <text evidence="3">Belongs to the universal ribosomal protein uL15 family.</text>
</comment>
<sequence length="366" mass="41160">MTNKKKRQRGSRTHGGGSHKNRRGAGHRGGRGNAGRDKHEHHNHPPLGKEGFNSVNSRKTKTVSIKEIDEDIYEIEIGLKDVEEVDGITIIEDSKPIADGGAVLEKGSSDSQLESAPGAEEDNMRYKVDLPEYVEGYDEVDQVKLLDSGKIMNSFSAELDDCSRSAKRTITGAGGFVYYNLDSEGFSKATRPASVISKWHFKNSGNKNEDKVDDLNKYLEKVESGETLEFHEFDDLVEAGQAADPELAYEVMRGHAENLDDLDGIDVINIMRSREFADKYHFDPSVFEQLIGSYLGDLDPSDEQLELLRIGMSENYSVEDVLAGLDRIHDRFHIAQYDDRSELREQRIAEEERMYLLTVDGLVDWV</sequence>
<gene>
    <name evidence="3" type="primary">rpl15</name>
    <name evidence="5" type="ORF">OS889_03480</name>
</gene>
<dbReference type="Gene3D" id="4.10.990.10">
    <property type="match status" value="1"/>
</dbReference>